<name>A0A151A6X9_9STAP</name>
<evidence type="ECO:0000313" key="1">
    <source>
        <dbReference type="EMBL" id="KYH15179.1"/>
    </source>
</evidence>
<organism evidence="1 2">
    <name type="scientific">Staphylococcus kloosii</name>
    <dbReference type="NCBI Taxonomy" id="29384"/>
    <lineage>
        <taxon>Bacteria</taxon>
        <taxon>Bacillati</taxon>
        <taxon>Bacillota</taxon>
        <taxon>Bacilli</taxon>
        <taxon>Bacillales</taxon>
        <taxon>Staphylococcaceae</taxon>
        <taxon>Staphylococcus</taxon>
    </lineage>
</organism>
<accession>A0A151A6X9</accession>
<protein>
    <submittedName>
        <fullName evidence="1">3-beta hydroxysteroid dehydrogenase</fullName>
    </submittedName>
</protein>
<dbReference type="RefSeq" id="WP_061855322.1">
    <property type="nucleotide sequence ID" value="NZ_LUGM01000002.1"/>
</dbReference>
<dbReference type="AlphaFoldDB" id="A0A151A6X9"/>
<dbReference type="Proteomes" id="UP000075418">
    <property type="component" value="Unassembled WGS sequence"/>
</dbReference>
<sequence>MKPKVLLAGATGYIGKNLIASIKSEAQLYTLSKYPKEEEVQEVIWLKKDIYNYQDVVSAMEGMNIAIFYLDPTKHSAKLTDATAKDLNIIAADNFGRAAAINKVTKIIYIGGSRFDRETVERLSAYGVTVEETENRVVRPNVSAELQVSKYDDVRTAMNMQLPVSWTLDHMVKAYMSWLNETKGTIIHSYNEGDNFFIYLKRKDRPLLILHKVQTAEDIITMHLVGGSLTKPNIQKQGKLEFRSLKGSSKVMVHLYDYIPKVIWPIYYISQAPFQKMMLRGFDVDCRIKNFQQRLRSGENMKYTK</sequence>
<evidence type="ECO:0000313" key="2">
    <source>
        <dbReference type="Proteomes" id="UP000075418"/>
    </source>
</evidence>
<reference evidence="1 2" key="1">
    <citation type="submission" date="2016-02" db="EMBL/GenBank/DDBJ databases">
        <title>Draft genome sequence of hydrocarbon degrading Staphylococcus saprophyticus Strain CNV2, isolated from crude-oil contaminated soil from Noonmati Oil Refinery, Guwahati, Assam, India.</title>
        <authorList>
            <person name="Mukherjee A."/>
            <person name="Chettri B."/>
            <person name="Langpoklakpam J."/>
            <person name="Singh A.K."/>
            <person name="Chattopadhyay D.J."/>
        </authorList>
    </citation>
    <scope>NUCLEOTIDE SEQUENCE [LARGE SCALE GENOMIC DNA]</scope>
    <source>
        <strain evidence="1 2">CNV2</strain>
    </source>
</reference>
<dbReference type="InterPro" id="IPR036291">
    <property type="entry name" value="NAD(P)-bd_dom_sf"/>
</dbReference>
<dbReference type="EMBL" id="LUGM01000002">
    <property type="protein sequence ID" value="KYH15179.1"/>
    <property type="molecule type" value="Genomic_DNA"/>
</dbReference>
<gene>
    <name evidence="1" type="ORF">A0131_10415</name>
</gene>
<dbReference type="Gene3D" id="3.40.50.720">
    <property type="entry name" value="NAD(P)-binding Rossmann-like Domain"/>
    <property type="match status" value="1"/>
</dbReference>
<comment type="caution">
    <text evidence="1">The sequence shown here is derived from an EMBL/GenBank/DDBJ whole genome shotgun (WGS) entry which is preliminary data.</text>
</comment>
<dbReference type="SUPFAM" id="SSF51735">
    <property type="entry name" value="NAD(P)-binding Rossmann-fold domains"/>
    <property type="match status" value="1"/>
</dbReference>
<proteinExistence type="predicted"/>